<protein>
    <submittedName>
        <fullName evidence="2">Uncharacterized protein</fullName>
    </submittedName>
</protein>
<evidence type="ECO:0000313" key="2">
    <source>
        <dbReference type="EMBL" id="KAF9613013.1"/>
    </source>
</evidence>
<dbReference type="GO" id="GO:0008270">
    <property type="term" value="F:zinc ion binding"/>
    <property type="evidence" value="ECO:0007669"/>
    <property type="project" value="InterPro"/>
</dbReference>
<evidence type="ECO:0000256" key="1">
    <source>
        <dbReference type="SAM" id="MobiDB-lite"/>
    </source>
</evidence>
<name>A0A835LYI5_9MAGN</name>
<dbReference type="SUPFAM" id="SSF57756">
    <property type="entry name" value="Retrovirus zinc finger-like domains"/>
    <property type="match status" value="1"/>
</dbReference>
<proteinExistence type="predicted"/>
<organism evidence="2 3">
    <name type="scientific">Coptis chinensis</name>
    <dbReference type="NCBI Taxonomy" id="261450"/>
    <lineage>
        <taxon>Eukaryota</taxon>
        <taxon>Viridiplantae</taxon>
        <taxon>Streptophyta</taxon>
        <taxon>Embryophyta</taxon>
        <taxon>Tracheophyta</taxon>
        <taxon>Spermatophyta</taxon>
        <taxon>Magnoliopsida</taxon>
        <taxon>Ranunculales</taxon>
        <taxon>Ranunculaceae</taxon>
        <taxon>Coptidoideae</taxon>
        <taxon>Coptis</taxon>
    </lineage>
</organism>
<dbReference type="Proteomes" id="UP000631114">
    <property type="component" value="Unassembled WGS sequence"/>
</dbReference>
<dbReference type="AlphaFoldDB" id="A0A835LYI5"/>
<feature type="region of interest" description="Disordered" evidence="1">
    <location>
        <begin position="81"/>
        <end position="115"/>
    </location>
</feature>
<reference evidence="2 3" key="1">
    <citation type="submission" date="2020-10" db="EMBL/GenBank/DDBJ databases">
        <title>The Coptis chinensis genome and diversification of protoberbering-type alkaloids.</title>
        <authorList>
            <person name="Wang B."/>
            <person name="Shu S."/>
            <person name="Song C."/>
            <person name="Liu Y."/>
        </authorList>
    </citation>
    <scope>NUCLEOTIDE SEQUENCE [LARGE SCALE GENOMIC DNA]</scope>
    <source>
        <strain evidence="2">HL-2020</strain>
        <tissue evidence="2">Leaf</tissue>
    </source>
</reference>
<dbReference type="OrthoDB" id="1679932at2759"/>
<evidence type="ECO:0000313" key="3">
    <source>
        <dbReference type="Proteomes" id="UP000631114"/>
    </source>
</evidence>
<feature type="compositionally biased region" description="Basic and acidic residues" evidence="1">
    <location>
        <begin position="42"/>
        <end position="51"/>
    </location>
</feature>
<dbReference type="InterPro" id="IPR036875">
    <property type="entry name" value="Znf_CCHC_sf"/>
</dbReference>
<feature type="region of interest" description="Disordered" evidence="1">
    <location>
        <begin position="37"/>
        <end position="62"/>
    </location>
</feature>
<dbReference type="EMBL" id="JADFTS010000003">
    <property type="protein sequence ID" value="KAF9613013.1"/>
    <property type="molecule type" value="Genomic_DNA"/>
</dbReference>
<sequence length="126" mass="13985">MLQAYMGHIKPMPDHKDWPKPDPNKYVFPPLYVRGIGRPKMNRRDADESLKPNKKKRKCSKCKVEGHNAKTCKGLAAKKNDREKGTLTSIGELGGKASSQASELGGGTSQAPTTRWQRLLQALATR</sequence>
<dbReference type="GO" id="GO:0003676">
    <property type="term" value="F:nucleic acid binding"/>
    <property type="evidence" value="ECO:0007669"/>
    <property type="project" value="InterPro"/>
</dbReference>
<comment type="caution">
    <text evidence="2">The sequence shown here is derived from an EMBL/GenBank/DDBJ whole genome shotgun (WGS) entry which is preliminary data.</text>
</comment>
<accession>A0A835LYI5</accession>
<gene>
    <name evidence="2" type="ORF">IFM89_004867</name>
</gene>
<feature type="compositionally biased region" description="Basic residues" evidence="1">
    <location>
        <begin position="52"/>
        <end position="61"/>
    </location>
</feature>
<keyword evidence="3" id="KW-1185">Reference proteome</keyword>